<feature type="compositionally biased region" description="Basic and acidic residues" evidence="1">
    <location>
        <begin position="276"/>
        <end position="302"/>
    </location>
</feature>
<dbReference type="EMBL" id="KV428251">
    <property type="protein sequence ID" value="KZT33299.1"/>
    <property type="molecule type" value="Genomic_DNA"/>
</dbReference>
<sequence>MNSVTPSEPTLLDFDGQLRDWTQNPLLRLIELPLSDPIVFHHIDGRVGVPLFFLESPAKGASVLRDAEGLVNLSGLKIVLGWPGHKERHLDNPVVNEEGNLMSKETLFKLIWAEARTAFDSIFRYESCQTLSRMDGLYIWKSRDSHSAKGPSVSRQIPKALAMIRKPTMPVPRPTYNGVSFKNLKPMDEESSFAADDAIRRLLQDRGERMRQSAASRLSSFRAHLEEHRHALDPAGDRVPSARHSTQLIDEGARGPAGLNTREERPIHSEPPVQNRARDHEHPQPDIAQERSIGREDDRMDVDMEDEEVAGPQPPSAGPQPPSAGPTVPSSHQPFPFTSSVREPPPIRRRRPHTTQPTSSNTDRISLHQLLSQMARAQERSFERMMETQEKTVDALGTMKDAFLQQNSRKRRPDTFRDDGFDSTDSDSDSSANLKMKPTRHKAQQLLLMNRIRWFLASLERRNSEQGTPPDEESGRSITQFPRPSNRLIRRFEQGRHIGPTPENFSIAYQQPPNALWNQRARVIFATKFIDHFASFGYSFSVIAKRIYVHLRGRRTAFRKAKRNLTEGQAALERAKDRRRARRLDLFWRRVRSASRTPGLHEVAKVVATLGTAGMSSDESDGDNGEGFEVFKIHPRLDRAAWLTRILRGLDKLHYNRRQTGSRFGGKTQGRLPHVRRLSNIYSRAPPVPGLRQNWSYLTVEVQNPETGSNSPAISRFLVLGTHELIGPSSGQPPRMPIILPDFLTPDMVTFATGRPAALVPHFDFDGLLQDWSKNSLLTVHGAPLNPPIVFRHIDGRVGVPLFYMDSPDMGASLLRDPETNVDLCGDRLIFGWPGYLERYPLIPIRSTTIAGHSNPDLASGSPLILVSSQSGELMLTYSVGDHTFETRLFHAVPDQGPARAYSIKSSFRAILTDDVEQSAKAAKPICLFKLSHTLLPNLARSNAGVLRSHDHDGLNCINCELGQGREGEGGKGCENTSLVDPRYATSTLQLSALPSVLLVMTQYLAFQTQAQAGIDGLIPSHLHAPIEHIQTRSRRSRDIWGNDAKILDTMFFIPRAVVLSKGGSRQKREKNESL</sequence>
<gene>
    <name evidence="2" type="ORF">SISSUDRAFT_1037151</name>
</gene>
<dbReference type="OrthoDB" id="3224221at2759"/>
<evidence type="ECO:0000313" key="2">
    <source>
        <dbReference type="EMBL" id="KZT33299.1"/>
    </source>
</evidence>
<feature type="compositionally biased region" description="Pro residues" evidence="1">
    <location>
        <begin position="312"/>
        <end position="324"/>
    </location>
</feature>
<evidence type="ECO:0000313" key="3">
    <source>
        <dbReference type="Proteomes" id="UP000076798"/>
    </source>
</evidence>
<proteinExistence type="predicted"/>
<dbReference type="STRING" id="1314776.A0A165YIZ2"/>
<feature type="region of interest" description="Disordered" evidence="1">
    <location>
        <begin position="403"/>
        <end position="440"/>
    </location>
</feature>
<reference evidence="2 3" key="1">
    <citation type="journal article" date="2016" name="Mol. Biol. Evol.">
        <title>Comparative Genomics of Early-Diverging Mushroom-Forming Fungi Provides Insights into the Origins of Lignocellulose Decay Capabilities.</title>
        <authorList>
            <person name="Nagy L.G."/>
            <person name="Riley R."/>
            <person name="Tritt A."/>
            <person name="Adam C."/>
            <person name="Daum C."/>
            <person name="Floudas D."/>
            <person name="Sun H."/>
            <person name="Yadav J.S."/>
            <person name="Pangilinan J."/>
            <person name="Larsson K.H."/>
            <person name="Matsuura K."/>
            <person name="Barry K."/>
            <person name="Labutti K."/>
            <person name="Kuo R."/>
            <person name="Ohm R.A."/>
            <person name="Bhattacharya S.S."/>
            <person name="Shirouzu T."/>
            <person name="Yoshinaga Y."/>
            <person name="Martin F.M."/>
            <person name="Grigoriev I.V."/>
            <person name="Hibbett D.S."/>
        </authorList>
    </citation>
    <scope>NUCLEOTIDE SEQUENCE [LARGE SCALE GENOMIC DNA]</scope>
    <source>
        <strain evidence="2 3">HHB10207 ss-3</strain>
    </source>
</reference>
<organism evidence="2 3">
    <name type="scientific">Sistotremastrum suecicum HHB10207 ss-3</name>
    <dbReference type="NCBI Taxonomy" id="1314776"/>
    <lineage>
        <taxon>Eukaryota</taxon>
        <taxon>Fungi</taxon>
        <taxon>Dikarya</taxon>
        <taxon>Basidiomycota</taxon>
        <taxon>Agaricomycotina</taxon>
        <taxon>Agaricomycetes</taxon>
        <taxon>Sistotremastrales</taxon>
        <taxon>Sistotremastraceae</taxon>
        <taxon>Sistotremastrum</taxon>
    </lineage>
</organism>
<feature type="region of interest" description="Disordered" evidence="1">
    <location>
        <begin position="461"/>
        <end position="486"/>
    </location>
</feature>
<name>A0A165YIZ2_9AGAM</name>
<keyword evidence="3" id="KW-1185">Reference proteome</keyword>
<feature type="compositionally biased region" description="Polar residues" evidence="1">
    <location>
        <begin position="328"/>
        <end position="341"/>
    </location>
</feature>
<dbReference type="Proteomes" id="UP000076798">
    <property type="component" value="Unassembled WGS sequence"/>
</dbReference>
<protein>
    <submittedName>
        <fullName evidence="2">Uncharacterized protein</fullName>
    </submittedName>
</protein>
<evidence type="ECO:0000256" key="1">
    <source>
        <dbReference type="SAM" id="MobiDB-lite"/>
    </source>
</evidence>
<feature type="region of interest" description="Disordered" evidence="1">
    <location>
        <begin position="231"/>
        <end position="367"/>
    </location>
</feature>
<accession>A0A165YIZ2</accession>
<dbReference type="AlphaFoldDB" id="A0A165YIZ2"/>